<name>A0ABQ0JDD8_9VIBR</name>
<keyword evidence="1" id="KW-0472">Membrane</keyword>
<protein>
    <recommendedName>
        <fullName evidence="4">Holin of 3TMs, for gene-transfer release</fullName>
    </recommendedName>
</protein>
<comment type="caution">
    <text evidence="2">The sequence shown here is derived from an EMBL/GenBank/DDBJ whole genome shotgun (WGS) entry which is preliminary data.</text>
</comment>
<accession>A0ABQ0JDD8</accession>
<dbReference type="Proteomes" id="UP000029223">
    <property type="component" value="Unassembled WGS sequence"/>
</dbReference>
<keyword evidence="1" id="KW-1133">Transmembrane helix</keyword>
<dbReference type="InterPro" id="IPR021497">
    <property type="entry name" value="GTA_holin_3TM"/>
</dbReference>
<feature type="transmembrane region" description="Helical" evidence="1">
    <location>
        <begin position="148"/>
        <end position="168"/>
    </location>
</feature>
<gene>
    <name evidence="2" type="ORF">JCM19239_5279</name>
</gene>
<dbReference type="Pfam" id="PF11351">
    <property type="entry name" value="GTA_holin_3TM"/>
    <property type="match status" value="1"/>
</dbReference>
<evidence type="ECO:0008006" key="4">
    <source>
        <dbReference type="Google" id="ProtNLM"/>
    </source>
</evidence>
<evidence type="ECO:0000313" key="3">
    <source>
        <dbReference type="Proteomes" id="UP000029223"/>
    </source>
</evidence>
<evidence type="ECO:0000313" key="2">
    <source>
        <dbReference type="EMBL" id="GAL26778.1"/>
    </source>
</evidence>
<feature type="transmembrane region" description="Helical" evidence="1">
    <location>
        <begin position="119"/>
        <end position="142"/>
    </location>
</feature>
<proteinExistence type="predicted"/>
<reference evidence="3" key="1">
    <citation type="submission" date="2014-09" db="EMBL/GenBank/DDBJ databases">
        <title>Vibrio variabilis JCM 19239. (C206) whole genome shotgun sequence.</title>
        <authorList>
            <person name="Sawabe T."/>
            <person name="Meirelles P."/>
            <person name="Nakanishi M."/>
            <person name="Sayaka M."/>
            <person name="Hattori M."/>
            <person name="Ohkuma M."/>
        </authorList>
    </citation>
    <scope>NUCLEOTIDE SEQUENCE [LARGE SCALE GENOMIC DNA]</scope>
    <source>
        <strain evidence="3">JCM 19239</strain>
    </source>
</reference>
<dbReference type="EMBL" id="BBMS01000021">
    <property type="protein sequence ID" value="GAL26778.1"/>
    <property type="molecule type" value="Genomic_DNA"/>
</dbReference>
<keyword evidence="1" id="KW-0812">Transmembrane</keyword>
<evidence type="ECO:0000256" key="1">
    <source>
        <dbReference type="SAM" id="Phobius"/>
    </source>
</evidence>
<sequence length="201" mass="22023">MGVLMMWDRIKALISPIAPVVGGLVGGPVGASVGTLLSNALGVEATPEAIEQELKRNPDALIKIKQMESDERAQLRTLTYRHAELESEERKLALVQQHQTMQTELKSEDAYVRRWRPTFGYAVCLAWSLLFLGLFIVMVVSPEKASEVINSVVAMTPLFGIALTVLGINIHKRSQDKQCQAGMTPKTLKQLKDSVAGVVPS</sequence>
<keyword evidence="3" id="KW-1185">Reference proteome</keyword>
<organism evidence="2 3">
    <name type="scientific">Vibrio variabilis</name>
    <dbReference type="NCBI Taxonomy" id="990271"/>
    <lineage>
        <taxon>Bacteria</taxon>
        <taxon>Pseudomonadati</taxon>
        <taxon>Pseudomonadota</taxon>
        <taxon>Gammaproteobacteria</taxon>
        <taxon>Vibrionales</taxon>
        <taxon>Vibrionaceae</taxon>
        <taxon>Vibrio</taxon>
    </lineage>
</organism>